<dbReference type="PROSITE" id="PS51234">
    <property type="entry name" value="TSP3"/>
    <property type="match status" value="1"/>
</dbReference>
<evidence type="ECO:0000256" key="1">
    <source>
        <dbReference type="ARBA" id="ARBA00022729"/>
    </source>
</evidence>
<dbReference type="InterPro" id="IPR003367">
    <property type="entry name" value="Thrombospondin_3-like_rpt"/>
</dbReference>
<dbReference type="EMBL" id="JAPJDA010000041">
    <property type="protein sequence ID" value="MCX2839836.1"/>
    <property type="molecule type" value="Genomic_DNA"/>
</dbReference>
<dbReference type="InterPro" id="IPR013783">
    <property type="entry name" value="Ig-like_fold"/>
</dbReference>
<dbReference type="PANTHER" id="PTHR24273:SF32">
    <property type="entry name" value="HYALIN"/>
    <property type="match status" value="1"/>
</dbReference>
<dbReference type="InterPro" id="IPR017897">
    <property type="entry name" value="Thrombospondin_3_rpt"/>
</dbReference>
<organism evidence="4 5">
    <name type="scientific">Salinimicrobium profundisediminis</name>
    <dbReference type="NCBI Taxonomy" id="2994553"/>
    <lineage>
        <taxon>Bacteria</taxon>
        <taxon>Pseudomonadati</taxon>
        <taxon>Bacteroidota</taxon>
        <taxon>Flavobacteriia</taxon>
        <taxon>Flavobacteriales</taxon>
        <taxon>Flavobacteriaceae</taxon>
        <taxon>Salinimicrobium</taxon>
    </lineage>
</organism>
<dbReference type="Proteomes" id="UP001148482">
    <property type="component" value="Unassembled WGS sequence"/>
</dbReference>
<evidence type="ECO:0000256" key="2">
    <source>
        <dbReference type="SAM" id="MobiDB-lite"/>
    </source>
</evidence>
<sequence length="2096" mass="221871">GSTVVSSPGNYTVIDSNLLILLSDNVNGATVSINENFQSGDELRLNTGFTLPSGVTSSYSASTGVLTLSGAMTSQELQDIFQNVQFRTTSSNVLEREIVFNIGGGVSNSDNDHYYEYVSGAFTWEQARADAATKTLNGLQGYLATVTSASENEFITTKLSDDGWLGGSDSYTQINSALGSSLYANQTEAEGKWYWITGPEAGIQFSEVATAVNGQYTNWYGSEPNNHSSDEHSLQIYFQNDGKWNDEGKGNTMGYIVEYGGLAGDQSCFQYSGVKTLELNTPPQISEIANISNCPSEPYKFTVDITDTEDTYQNLEVKATSNNKTFIPDANISFVHNGTNYDVTIIPAEGVQATSEITITVTDSGNLSSTEIFKFTAVDNIATVVVTKDITVQLDADGTASILPADVDNGSSDNCEIDTMSLDVTSFSCSNVDNPVLVTLTVSDVNGNESSETATVTVEDSVAPVVVTQNITVQLDATGNATITPEDVDNGSSDNCKIDTMSLDVTSFSCSNFGSPVTVTLTVSDVNGNIETQTATVTVEDNLAPVVSAEEFTLLLNENGEGVVNPQDILTGISDNCTTNPTISLGENTFSCEDVGKTGGWEELSSTVTYNYSRSDFYSDASGIYMVGNSNDTGNLEILSWEDADWKVISSTTLGFTPIYSSFSRHQNGSFLVSALGPNNTFFLYEYNTNLDQWKGLITESNNNQWNLSYTYDPADFATNPLDNEVWLTFLPFSSPAGTYKPIVLKYDGTALSLVGYPATGITNEWSKNSQIIFTPDGTPTVLFGARNNNLGPFLISYVNNQWINQGPIDGIQDRSSVLEMEVSNTGEVYLLFDRVTTGTTSLYKTTDFTNYEKLDERTGRYIAVSLSKLNSGEVFYKFQNKGFLINGSQLDDFSDSSIGTLYNSRLIDNPKGGYFLFGNISSQGNSRAYGYSDGNSLTYTVSDNSGNITSGSVKITVEDNIKPQVVTKDITVELDENGAATITAEMIDDNSSDACGIDSYSPDTTEFDCSNVGENTVKLTVTDVNGNEATAEATVTVEDNVTPIAIAQDVTIYLDENGQASTTAEAINNNSTDNCEIESLSLSKTGFDCSNVGENTVILTVVDVNQNESTAEATVTVVDNVAPDAIAQNITVQLDAEGNASITPEMIDNSSNDACGISEMTLDNATFDVTNVGENTVVLTVVDNNGNESTLEATVTVEDKVAPVVVTADITVELDADGNATINPEDIDNGSSDASGISEMTLNIDTFDCSNVGENTVELTVEDNNGNTTSSEAIVTVEDNVAPVVATQNITVQLDAEGNATITPAMIDNGSNDACEISKMSLDNDTFDCSNVGENTVVLTVEDNNGNTNSAEAIVTVEDNVAPVVAIQNITVQLDAEGNATITPQMIDNGSTDACGISEMTLDINIFDCSNVRENTVVLTVEDNNGNTTSAEAIVTVEDNVAPVVAIQNITVQLDAEGNATITPEMIDNGSSDACGISEMSLDNDTFDCSNVGENTVVLTVEDNNGNKTSSEAIVTVEDNVAPNVVTQNITVQLDAEGNATITPAMIDNGSNDACRISEMSLDNATFDCSNVGENTVVLTVEDNNGNTTSAEATVTVEDNVAPVVAIQNITVQLDAEGNATITPEMIDNGSTDACGISEMSLDIATFDCSNVGENTVVLTVEDNNGNTTSSEAIVTVEDNVAPNVVTQNITVQLDAEGNATITPQMIDNGSTDACGISEMTLDNAIFDCSNVGENTVVLTVEDNNGNTTSSEAIVTVEDNVAPVVAVQNITVQLDAEGNTTITPAMIDNGSTDACGISEMSLNIDTFDCSNVGENTVVLTVEDNNGNTSSSEAIVTVEDNVAPVVVVKNISVQLDDDGKVTIATADVVESATDNCAVGSITLSETRFDCATGATKDVTITVTDVNGNITTKVATVTILDETAPVVIAKDIVVELDENGMASIVAEDVYDEVFDNCGIASMSLDVTSFGCDNEGMNFVLLSVTDFSGNVGTAEAVVEVRNSFGDNDSDGMKDNCDDDDDNDGIPDDVDNAPLEPNPDQTDTDGDGLGDITDMDDDGDGVLDEDDNCPLTYNPGQEDIDKDGVGDVCDTTQILVSEA</sequence>
<evidence type="ECO:0000313" key="5">
    <source>
        <dbReference type="Proteomes" id="UP001148482"/>
    </source>
</evidence>
<accession>A0A9X3CZH1</accession>
<dbReference type="RefSeq" id="WP_266071253.1">
    <property type="nucleotide sequence ID" value="NZ_JAPJDA010000041.1"/>
</dbReference>
<gene>
    <name evidence="4" type="ORF">OQ279_17030</name>
</gene>
<feature type="region of interest" description="Disordered" evidence="2">
    <location>
        <begin position="2000"/>
        <end position="2082"/>
    </location>
</feature>
<feature type="non-terminal residue" evidence="4">
    <location>
        <position position="2096"/>
    </location>
</feature>
<dbReference type="SUPFAM" id="SSF56436">
    <property type="entry name" value="C-type lectin-like"/>
    <property type="match status" value="1"/>
</dbReference>
<keyword evidence="1" id="KW-0732">Signal</keyword>
<keyword evidence="5" id="KW-1185">Reference proteome</keyword>
<dbReference type="InterPro" id="IPR016187">
    <property type="entry name" value="CTDL_fold"/>
</dbReference>
<dbReference type="Gene3D" id="3.10.100.10">
    <property type="entry name" value="Mannose-Binding Protein A, subunit A"/>
    <property type="match status" value="1"/>
</dbReference>
<dbReference type="Pfam" id="PF02412">
    <property type="entry name" value="TSP_3"/>
    <property type="match status" value="2"/>
</dbReference>
<dbReference type="PANTHER" id="PTHR24273">
    <property type="entry name" value="FI04643P-RELATED"/>
    <property type="match status" value="1"/>
</dbReference>
<dbReference type="GO" id="GO:0007155">
    <property type="term" value="P:cell adhesion"/>
    <property type="evidence" value="ECO:0007669"/>
    <property type="project" value="InterPro"/>
</dbReference>
<feature type="domain" description="C-type lectin" evidence="3">
    <location>
        <begin position="110"/>
        <end position="258"/>
    </location>
</feature>
<feature type="compositionally biased region" description="Acidic residues" evidence="2">
    <location>
        <begin position="2014"/>
        <end position="2028"/>
    </location>
</feature>
<evidence type="ECO:0000313" key="4">
    <source>
        <dbReference type="EMBL" id="MCX2839836.1"/>
    </source>
</evidence>
<comment type="caution">
    <text evidence="4">The sequence shown here is derived from an EMBL/GenBank/DDBJ whole genome shotgun (WGS) entry which is preliminary data.</text>
</comment>
<dbReference type="Gene3D" id="2.60.40.10">
    <property type="entry name" value="Immunoglobulins"/>
    <property type="match status" value="6"/>
</dbReference>
<feature type="non-terminal residue" evidence="4">
    <location>
        <position position="1"/>
    </location>
</feature>
<reference evidence="4" key="1">
    <citation type="submission" date="2022-11" db="EMBL/GenBank/DDBJ databases">
        <title>Salinimicrobium profundisediminis sp. nov., isolated from deep-sea sediment of the Mariana Trench.</title>
        <authorList>
            <person name="Fu H."/>
        </authorList>
    </citation>
    <scope>NUCLEOTIDE SEQUENCE</scope>
    <source>
        <strain evidence="4">MT39</strain>
    </source>
</reference>
<dbReference type="SUPFAM" id="SSF103647">
    <property type="entry name" value="TSP type-3 repeat"/>
    <property type="match status" value="1"/>
</dbReference>
<dbReference type="GO" id="GO:0005509">
    <property type="term" value="F:calcium ion binding"/>
    <property type="evidence" value="ECO:0007669"/>
    <property type="project" value="InterPro"/>
</dbReference>
<dbReference type="InterPro" id="IPR028974">
    <property type="entry name" value="TSP_type-3_rpt"/>
</dbReference>
<name>A0A9X3CZH1_9FLAO</name>
<dbReference type="Gene3D" id="4.10.1080.10">
    <property type="entry name" value="TSP type-3 repeat"/>
    <property type="match status" value="1"/>
</dbReference>
<feature type="compositionally biased region" description="Acidic residues" evidence="2">
    <location>
        <begin position="2039"/>
        <end position="2065"/>
    </location>
</feature>
<dbReference type="PROSITE" id="PS50041">
    <property type="entry name" value="C_TYPE_LECTIN_2"/>
    <property type="match status" value="1"/>
</dbReference>
<proteinExistence type="predicted"/>
<dbReference type="CDD" id="cd03603">
    <property type="entry name" value="CLECT_VCBS"/>
    <property type="match status" value="1"/>
</dbReference>
<dbReference type="InterPro" id="IPR022409">
    <property type="entry name" value="PKD/Chitinase_dom"/>
</dbReference>
<dbReference type="InterPro" id="IPR001304">
    <property type="entry name" value="C-type_lectin-like"/>
</dbReference>
<dbReference type="InterPro" id="IPR016186">
    <property type="entry name" value="C-type_lectin-like/link_sf"/>
</dbReference>
<protein>
    <submittedName>
        <fullName evidence="4">Thrombospondin type 3 repeat-containing protein</fullName>
    </submittedName>
</protein>
<dbReference type="SMART" id="SM00089">
    <property type="entry name" value="PKD"/>
    <property type="match status" value="4"/>
</dbReference>
<evidence type="ECO:0000259" key="3">
    <source>
        <dbReference type="PROSITE" id="PS50041"/>
    </source>
</evidence>
<dbReference type="InterPro" id="IPR034007">
    <property type="entry name" value="CTLD_bac"/>
</dbReference>